<protein>
    <recommendedName>
        <fullName evidence="3">HNH nuclease domain-containing protein</fullName>
    </recommendedName>
</protein>
<dbReference type="AlphaFoldDB" id="X8IVE0"/>
<sequence length="228" mass="25376">MATPTPLPPLGNLFQGVEAARTAYERILPVENENPVLIRILGWMLIHAPNVHGRAHVAQGINQCLNSSKIIELGKHHFQYFVKYFKVTANKPTQSSHPSRPSIDTLRDLILDSLDELPANHSQAEDRALVRDNYRCQLTGRLDSKAWKNSPTVRAQSDANPVVGIGQTECHHILPQYIGHHITSNESRCMNTATVWSIVHSFGGIPSIELNGAGIHHLRNIMTLRADI</sequence>
<dbReference type="Proteomes" id="UP000030108">
    <property type="component" value="Unassembled WGS sequence"/>
</dbReference>
<comment type="caution">
    <text evidence="1">The sequence shown here is derived from an EMBL/GenBank/DDBJ whole genome shotgun (WGS) entry which is preliminary data.</text>
</comment>
<evidence type="ECO:0000313" key="2">
    <source>
        <dbReference type="Proteomes" id="UP000030108"/>
    </source>
</evidence>
<proteinExistence type="predicted"/>
<organism evidence="1 2">
    <name type="scientific">Rhizoctonia solani AG-3 Rhs1AP</name>
    <dbReference type="NCBI Taxonomy" id="1086054"/>
    <lineage>
        <taxon>Eukaryota</taxon>
        <taxon>Fungi</taxon>
        <taxon>Dikarya</taxon>
        <taxon>Basidiomycota</taxon>
        <taxon>Agaricomycotina</taxon>
        <taxon>Agaricomycetes</taxon>
        <taxon>Cantharellales</taxon>
        <taxon>Ceratobasidiaceae</taxon>
        <taxon>Rhizoctonia</taxon>
    </lineage>
</organism>
<evidence type="ECO:0000313" key="1">
    <source>
        <dbReference type="EMBL" id="EUC53637.1"/>
    </source>
</evidence>
<reference evidence="2" key="1">
    <citation type="journal article" date="2014" name="Genome Announc.">
        <title>Draft genome sequence of the plant-pathogenic soil fungus Rhizoctonia solani anastomosis group 3 strain Rhs1AP.</title>
        <authorList>
            <person name="Cubeta M.A."/>
            <person name="Thomas E."/>
            <person name="Dean R.A."/>
            <person name="Jabaji S."/>
            <person name="Neate S.M."/>
            <person name="Tavantzis S."/>
            <person name="Toda T."/>
            <person name="Vilgalys R."/>
            <person name="Bharathan N."/>
            <person name="Fedorova-Abrams N."/>
            <person name="Pakala S.B."/>
            <person name="Pakala S.M."/>
            <person name="Zafar N."/>
            <person name="Joardar V."/>
            <person name="Losada L."/>
            <person name="Nierman W.C."/>
        </authorList>
    </citation>
    <scope>NUCLEOTIDE SEQUENCE [LARGE SCALE GENOMIC DNA]</scope>
    <source>
        <strain evidence="2">AG-3</strain>
    </source>
</reference>
<evidence type="ECO:0008006" key="3">
    <source>
        <dbReference type="Google" id="ProtNLM"/>
    </source>
</evidence>
<dbReference type="OrthoDB" id="2104739at2759"/>
<name>X8IVE0_9AGAM</name>
<dbReference type="EMBL" id="JATN01000322">
    <property type="protein sequence ID" value="EUC53637.1"/>
    <property type="molecule type" value="Genomic_DNA"/>
</dbReference>
<gene>
    <name evidence="1" type="ORF">RSOL_014880</name>
</gene>
<accession>X8IVE0</accession>